<evidence type="ECO:0000313" key="2">
    <source>
        <dbReference type="Proteomes" id="UP000265520"/>
    </source>
</evidence>
<accession>A0A392VMP4</accession>
<organism evidence="1 2">
    <name type="scientific">Trifolium medium</name>
    <dbReference type="NCBI Taxonomy" id="97028"/>
    <lineage>
        <taxon>Eukaryota</taxon>
        <taxon>Viridiplantae</taxon>
        <taxon>Streptophyta</taxon>
        <taxon>Embryophyta</taxon>
        <taxon>Tracheophyta</taxon>
        <taxon>Spermatophyta</taxon>
        <taxon>Magnoliopsida</taxon>
        <taxon>eudicotyledons</taxon>
        <taxon>Gunneridae</taxon>
        <taxon>Pentapetalae</taxon>
        <taxon>rosids</taxon>
        <taxon>fabids</taxon>
        <taxon>Fabales</taxon>
        <taxon>Fabaceae</taxon>
        <taxon>Papilionoideae</taxon>
        <taxon>50 kb inversion clade</taxon>
        <taxon>NPAAA clade</taxon>
        <taxon>Hologalegina</taxon>
        <taxon>IRL clade</taxon>
        <taxon>Trifolieae</taxon>
        <taxon>Trifolium</taxon>
    </lineage>
</organism>
<evidence type="ECO:0000313" key="1">
    <source>
        <dbReference type="EMBL" id="MCI87680.1"/>
    </source>
</evidence>
<name>A0A392VMP4_9FABA</name>
<proteinExistence type="predicted"/>
<reference evidence="1 2" key="1">
    <citation type="journal article" date="2018" name="Front. Plant Sci.">
        <title>Red Clover (Trifolium pratense) and Zigzag Clover (T. medium) - A Picture of Genomic Similarities and Differences.</title>
        <authorList>
            <person name="Dluhosova J."/>
            <person name="Istvanek J."/>
            <person name="Nedelnik J."/>
            <person name="Repkova J."/>
        </authorList>
    </citation>
    <scope>NUCLEOTIDE SEQUENCE [LARGE SCALE GENOMIC DNA]</scope>
    <source>
        <strain evidence="2">cv. 10/8</strain>
        <tissue evidence="1">Leaf</tissue>
    </source>
</reference>
<keyword evidence="2" id="KW-1185">Reference proteome</keyword>
<dbReference type="EMBL" id="LXQA011172505">
    <property type="protein sequence ID" value="MCI87680.1"/>
    <property type="molecule type" value="Genomic_DNA"/>
</dbReference>
<protein>
    <submittedName>
        <fullName evidence="1">Uncharacterized protein</fullName>
    </submittedName>
</protein>
<dbReference type="AlphaFoldDB" id="A0A392VMP4"/>
<sequence length="56" mass="5990">RELRADTFPGSRAVNVPVMLSPFFRVLDNSVHSPAVGVTTEAIPRGSGPTQRSTIP</sequence>
<feature type="non-terminal residue" evidence="1">
    <location>
        <position position="1"/>
    </location>
</feature>
<dbReference type="Proteomes" id="UP000265520">
    <property type="component" value="Unassembled WGS sequence"/>
</dbReference>
<comment type="caution">
    <text evidence="1">The sequence shown here is derived from an EMBL/GenBank/DDBJ whole genome shotgun (WGS) entry which is preliminary data.</text>
</comment>